<dbReference type="GO" id="GO:0042802">
    <property type="term" value="F:identical protein binding"/>
    <property type="evidence" value="ECO:0007669"/>
    <property type="project" value="TreeGrafter"/>
</dbReference>
<geneLocation type="plasmid" evidence="7 8">
    <name>unnamed7</name>
</geneLocation>
<evidence type="ECO:0000256" key="5">
    <source>
        <dbReference type="ARBA" id="ARBA00022898"/>
    </source>
</evidence>
<dbReference type="InterPro" id="IPR015424">
    <property type="entry name" value="PyrdxlP-dep_Trfase"/>
</dbReference>
<accession>A0A2U9SBE1</accession>
<dbReference type="FunFam" id="3.40.640.10:FF:000013">
    <property type="entry name" value="4-aminobutyrate aminotransferase"/>
    <property type="match status" value="1"/>
</dbReference>
<evidence type="ECO:0000313" key="8">
    <source>
        <dbReference type="Proteomes" id="UP000249605"/>
    </source>
</evidence>
<dbReference type="Proteomes" id="UP000249605">
    <property type="component" value="Plasmid unnamed7"/>
</dbReference>
<dbReference type="RefSeq" id="WP_111068911.1">
    <property type="nucleotide sequence ID" value="NZ_CP029831.1"/>
</dbReference>
<dbReference type="PIRSF" id="PIRSF000521">
    <property type="entry name" value="Transaminase_4ab_Lys_Orn"/>
    <property type="match status" value="1"/>
</dbReference>
<organism evidence="7 8">
    <name type="scientific">Azospirillum ramasamyi</name>
    <dbReference type="NCBI Taxonomy" id="682998"/>
    <lineage>
        <taxon>Bacteria</taxon>
        <taxon>Pseudomonadati</taxon>
        <taxon>Pseudomonadota</taxon>
        <taxon>Alphaproteobacteria</taxon>
        <taxon>Rhodospirillales</taxon>
        <taxon>Azospirillaceae</taxon>
        <taxon>Azospirillum</taxon>
    </lineage>
</organism>
<dbReference type="KEGG" id="azm:DM194_17780"/>
<dbReference type="Gene3D" id="3.40.640.10">
    <property type="entry name" value="Type I PLP-dependent aspartate aminotransferase-like (Major domain)"/>
    <property type="match status" value="1"/>
</dbReference>
<dbReference type="Gene3D" id="3.90.1150.10">
    <property type="entry name" value="Aspartate Aminotransferase, domain 1"/>
    <property type="match status" value="1"/>
</dbReference>
<dbReference type="InterPro" id="IPR005814">
    <property type="entry name" value="Aminotrans_3"/>
</dbReference>
<evidence type="ECO:0000313" key="7">
    <source>
        <dbReference type="EMBL" id="AWU96163.1"/>
    </source>
</evidence>
<protein>
    <submittedName>
        <fullName evidence="7">4-aminobutyrate--2-oxoglutarate transaminase</fullName>
    </submittedName>
</protein>
<keyword evidence="5 6" id="KW-0663">Pyridoxal phosphate</keyword>
<evidence type="ECO:0000256" key="1">
    <source>
        <dbReference type="ARBA" id="ARBA00001933"/>
    </source>
</evidence>
<dbReference type="SUPFAM" id="SSF53383">
    <property type="entry name" value="PLP-dependent transferases"/>
    <property type="match status" value="1"/>
</dbReference>
<evidence type="ECO:0000256" key="3">
    <source>
        <dbReference type="ARBA" id="ARBA00022576"/>
    </source>
</evidence>
<keyword evidence="4" id="KW-0808">Transferase</keyword>
<dbReference type="CDD" id="cd00610">
    <property type="entry name" value="OAT_like"/>
    <property type="match status" value="1"/>
</dbReference>
<dbReference type="InterPro" id="IPR050103">
    <property type="entry name" value="Class-III_PLP-dep_AT"/>
</dbReference>
<evidence type="ECO:0000256" key="4">
    <source>
        <dbReference type="ARBA" id="ARBA00022679"/>
    </source>
</evidence>
<dbReference type="InterPro" id="IPR015421">
    <property type="entry name" value="PyrdxlP-dep_Trfase_major"/>
</dbReference>
<name>A0A2U9SBE1_9PROT</name>
<comment type="similarity">
    <text evidence="2 6">Belongs to the class-III pyridoxal-phosphate-dependent aminotransferase family.</text>
</comment>
<dbReference type="Pfam" id="PF00202">
    <property type="entry name" value="Aminotran_3"/>
    <property type="match status" value="1"/>
</dbReference>
<dbReference type="AlphaFoldDB" id="A0A2U9SBE1"/>
<dbReference type="PROSITE" id="PS00600">
    <property type="entry name" value="AA_TRANSFER_CLASS_3"/>
    <property type="match status" value="1"/>
</dbReference>
<dbReference type="GO" id="GO:0009448">
    <property type="term" value="P:gamma-aminobutyric acid metabolic process"/>
    <property type="evidence" value="ECO:0007669"/>
    <property type="project" value="InterPro"/>
</dbReference>
<dbReference type="GO" id="GO:0030170">
    <property type="term" value="F:pyridoxal phosphate binding"/>
    <property type="evidence" value="ECO:0007669"/>
    <property type="project" value="InterPro"/>
</dbReference>
<dbReference type="OrthoDB" id="9801834at2"/>
<dbReference type="NCBIfam" id="TIGR00700">
    <property type="entry name" value="GABAtrnsam"/>
    <property type="match status" value="1"/>
</dbReference>
<evidence type="ECO:0000256" key="2">
    <source>
        <dbReference type="ARBA" id="ARBA00008954"/>
    </source>
</evidence>
<keyword evidence="7" id="KW-0614">Plasmid</keyword>
<dbReference type="InterPro" id="IPR049704">
    <property type="entry name" value="Aminotrans_3_PPA_site"/>
</dbReference>
<sequence>MSTNQSFVARREAAVSRGISAGMPFYIDRAENAEMWDVEGKRFIDFAGGIAVLNTGHRHPKVMEAVKGQMERFTHTCAMVTPYDSFVELAEKLNALVPGPTPKKTAFFTTGAEAVENAVKIARASTGRPGVVAFSGGFHGRTLLTMGLTGKVVPYKVGFGPFPAEIFHVPFPNAYRGISEAESLKALDTLFKADVDASRVAAIIIEPVQGEGGFNIASPSFLQAIRAVCDKHGIVMIVDEIQTGFARTGKMFAVEHAGIEPDLVTMAKSLAGGFPLSAVTGKAALMDAPIPGGLGGTYAGSPLATTAALAVIDVIEEEKLIERAEKLGERIAGRFRAMAQRNSLSVIGDVRNLGAMIAMELVTDRETKEPAADLTKALVAKAAEKGLILLSCGTYANVIRVLVPLTASDALVDEGLDIIERSLEELVSA</sequence>
<dbReference type="EMBL" id="CP029831">
    <property type="protein sequence ID" value="AWU96163.1"/>
    <property type="molecule type" value="Genomic_DNA"/>
</dbReference>
<reference evidence="7 8" key="1">
    <citation type="submission" date="2018-06" db="EMBL/GenBank/DDBJ databases">
        <title>Complete genome sequencing of Azospirillum sp. M2T2B2.</title>
        <authorList>
            <person name="Heo J."/>
            <person name="Kim S.-J."/>
            <person name="Kwon S.-W."/>
            <person name="Anandham R."/>
        </authorList>
    </citation>
    <scope>NUCLEOTIDE SEQUENCE [LARGE SCALE GENOMIC DNA]</scope>
    <source>
        <strain evidence="7 8">M2T2B2</strain>
        <plasmid evidence="7 8">unnamed7</plasmid>
    </source>
</reference>
<keyword evidence="8" id="KW-1185">Reference proteome</keyword>
<evidence type="ECO:0000256" key="6">
    <source>
        <dbReference type="RuleBase" id="RU003560"/>
    </source>
</evidence>
<keyword evidence="3" id="KW-0032">Aminotransferase</keyword>
<dbReference type="GO" id="GO:0034386">
    <property type="term" value="F:4-aminobutyrate:2-oxoglutarate transaminase activity"/>
    <property type="evidence" value="ECO:0007669"/>
    <property type="project" value="InterPro"/>
</dbReference>
<proteinExistence type="inferred from homology"/>
<comment type="cofactor">
    <cofactor evidence="1">
        <name>pyridoxal 5'-phosphate</name>
        <dbReference type="ChEBI" id="CHEBI:597326"/>
    </cofactor>
</comment>
<dbReference type="InterPro" id="IPR004632">
    <property type="entry name" value="4NH2But_aminotransferase_bac"/>
</dbReference>
<dbReference type="InterPro" id="IPR015422">
    <property type="entry name" value="PyrdxlP-dep_Trfase_small"/>
</dbReference>
<dbReference type="PANTHER" id="PTHR11986:SF58">
    <property type="entry name" value="LEUCINE_METHIONINE RACEMASE"/>
    <property type="match status" value="1"/>
</dbReference>
<dbReference type="PANTHER" id="PTHR11986">
    <property type="entry name" value="AMINOTRANSFERASE CLASS III"/>
    <property type="match status" value="1"/>
</dbReference>
<gene>
    <name evidence="7" type="primary">gabT</name>
    <name evidence="7" type="ORF">DM194_17780</name>
</gene>